<dbReference type="Proteomes" id="UP000288805">
    <property type="component" value="Unassembled WGS sequence"/>
</dbReference>
<dbReference type="SUPFAM" id="SSF46689">
    <property type="entry name" value="Homeodomain-like"/>
    <property type="match status" value="1"/>
</dbReference>
<dbReference type="InterPro" id="IPR001005">
    <property type="entry name" value="SANT/Myb"/>
</dbReference>
<dbReference type="PROSITE" id="PS51293">
    <property type="entry name" value="SANT"/>
    <property type="match status" value="1"/>
</dbReference>
<dbReference type="Pfam" id="PF00249">
    <property type="entry name" value="Myb_DNA-binding"/>
    <property type="match status" value="1"/>
</dbReference>
<dbReference type="Gene3D" id="1.10.10.60">
    <property type="entry name" value="Homeodomain-like"/>
    <property type="match status" value="1"/>
</dbReference>
<evidence type="ECO:0000313" key="2">
    <source>
        <dbReference type="EMBL" id="RVX15878.1"/>
    </source>
</evidence>
<dbReference type="InterPro" id="IPR009057">
    <property type="entry name" value="Homeodomain-like_sf"/>
</dbReference>
<name>A0A438K3W9_VITVI</name>
<proteinExistence type="predicted"/>
<evidence type="ECO:0000313" key="3">
    <source>
        <dbReference type="Proteomes" id="UP000288805"/>
    </source>
</evidence>
<reference evidence="2 3" key="1">
    <citation type="journal article" date="2018" name="PLoS Genet.">
        <title>Population sequencing reveals clonal diversity and ancestral inbreeding in the grapevine cultivar Chardonnay.</title>
        <authorList>
            <person name="Roach M.J."/>
            <person name="Johnson D.L."/>
            <person name="Bohlmann J."/>
            <person name="van Vuuren H.J."/>
            <person name="Jones S.J."/>
            <person name="Pretorius I.S."/>
            <person name="Schmidt S.A."/>
            <person name="Borneman A.R."/>
        </authorList>
    </citation>
    <scope>NUCLEOTIDE SEQUENCE [LARGE SCALE GENOMIC DNA]</scope>
    <source>
        <strain evidence="3">cv. Chardonnay</strain>
        <tissue evidence="2">Leaf</tissue>
    </source>
</reference>
<dbReference type="CDD" id="cd00167">
    <property type="entry name" value="SANT"/>
    <property type="match status" value="1"/>
</dbReference>
<gene>
    <name evidence="2" type="primary">SWI3C_2</name>
    <name evidence="2" type="ORF">CK203_005443</name>
</gene>
<dbReference type="AlphaFoldDB" id="A0A438K3W9"/>
<organism evidence="2 3">
    <name type="scientific">Vitis vinifera</name>
    <name type="common">Grape</name>
    <dbReference type="NCBI Taxonomy" id="29760"/>
    <lineage>
        <taxon>Eukaryota</taxon>
        <taxon>Viridiplantae</taxon>
        <taxon>Streptophyta</taxon>
        <taxon>Embryophyta</taxon>
        <taxon>Tracheophyta</taxon>
        <taxon>Spermatophyta</taxon>
        <taxon>Magnoliopsida</taxon>
        <taxon>eudicotyledons</taxon>
        <taxon>Gunneridae</taxon>
        <taxon>Pentapetalae</taxon>
        <taxon>rosids</taxon>
        <taxon>Vitales</taxon>
        <taxon>Vitaceae</taxon>
        <taxon>Viteae</taxon>
        <taxon>Vitis</taxon>
    </lineage>
</organism>
<dbReference type="InterPro" id="IPR017884">
    <property type="entry name" value="SANT_dom"/>
</dbReference>
<sequence length="372" mass="41846">MSSVLNLELDFIEQVDVMLCTDCFYEGRFVTGHSSIDFIRLDSTKDYGDIDSESWSDQETLLLLEAMESYNENWNDIAEHVGSCLPGLDSDSRLPFANSGNPVMSMGSVGLSYVILPGGGKLLETPGAIYTKLLVGRVWKVLEMPRDVTQLYTMCDLAYMKPVGSRLAIKVDILSLMGREEGCLERRCLNLKNLGFSWRDLEFHFTGGLNVLTSSRSVGKGWSLHAKGGLGVKSLSLLNKTLLAKWNWRFANEREALWNQVIRGKYGEARGGWCSREVREAHGLGLWKGIRMGWKLGGLEPLLLRAFNDWEIEEAERFMERIQSKRVVEDVEDMVSWTETKSAQDKLLRMGGYVGKSLNFGSSPEKRMGLGE</sequence>
<evidence type="ECO:0000259" key="1">
    <source>
        <dbReference type="PROSITE" id="PS51293"/>
    </source>
</evidence>
<comment type="caution">
    <text evidence="2">The sequence shown here is derived from an EMBL/GenBank/DDBJ whole genome shotgun (WGS) entry which is preliminary data.</text>
</comment>
<protein>
    <submittedName>
        <fullName evidence="2">SWI/SNF complex subunit SWI3C</fullName>
    </submittedName>
</protein>
<accession>A0A438K3W9</accession>
<dbReference type="EMBL" id="QGNW01000017">
    <property type="protein sequence ID" value="RVX15878.1"/>
    <property type="molecule type" value="Genomic_DNA"/>
</dbReference>
<feature type="domain" description="SANT" evidence="1">
    <location>
        <begin position="50"/>
        <end position="83"/>
    </location>
</feature>